<gene>
    <name evidence="1" type="ORF">K435DRAFT_965061</name>
</gene>
<evidence type="ECO:0000313" key="1">
    <source>
        <dbReference type="EMBL" id="THU98242.1"/>
    </source>
</evidence>
<reference evidence="1 2" key="1">
    <citation type="journal article" date="2019" name="Nat. Ecol. Evol.">
        <title>Megaphylogeny resolves global patterns of mushroom evolution.</title>
        <authorList>
            <person name="Varga T."/>
            <person name="Krizsan K."/>
            <person name="Foldi C."/>
            <person name="Dima B."/>
            <person name="Sanchez-Garcia M."/>
            <person name="Sanchez-Ramirez S."/>
            <person name="Szollosi G.J."/>
            <person name="Szarkandi J.G."/>
            <person name="Papp V."/>
            <person name="Albert L."/>
            <person name="Andreopoulos W."/>
            <person name="Angelini C."/>
            <person name="Antonin V."/>
            <person name="Barry K.W."/>
            <person name="Bougher N.L."/>
            <person name="Buchanan P."/>
            <person name="Buyck B."/>
            <person name="Bense V."/>
            <person name="Catcheside P."/>
            <person name="Chovatia M."/>
            <person name="Cooper J."/>
            <person name="Damon W."/>
            <person name="Desjardin D."/>
            <person name="Finy P."/>
            <person name="Geml J."/>
            <person name="Haridas S."/>
            <person name="Hughes K."/>
            <person name="Justo A."/>
            <person name="Karasinski D."/>
            <person name="Kautmanova I."/>
            <person name="Kiss B."/>
            <person name="Kocsube S."/>
            <person name="Kotiranta H."/>
            <person name="LaButti K.M."/>
            <person name="Lechner B.E."/>
            <person name="Liimatainen K."/>
            <person name="Lipzen A."/>
            <person name="Lukacs Z."/>
            <person name="Mihaltcheva S."/>
            <person name="Morgado L.N."/>
            <person name="Niskanen T."/>
            <person name="Noordeloos M.E."/>
            <person name="Ohm R.A."/>
            <person name="Ortiz-Santana B."/>
            <person name="Ovrebo C."/>
            <person name="Racz N."/>
            <person name="Riley R."/>
            <person name="Savchenko A."/>
            <person name="Shiryaev A."/>
            <person name="Soop K."/>
            <person name="Spirin V."/>
            <person name="Szebenyi C."/>
            <person name="Tomsovsky M."/>
            <person name="Tulloss R.E."/>
            <person name="Uehling J."/>
            <person name="Grigoriev I.V."/>
            <person name="Vagvolgyi C."/>
            <person name="Papp T."/>
            <person name="Martin F.M."/>
            <person name="Miettinen O."/>
            <person name="Hibbett D.S."/>
            <person name="Nagy L.G."/>
        </authorList>
    </citation>
    <scope>NUCLEOTIDE SEQUENCE [LARGE SCALE GENOMIC DNA]</scope>
    <source>
        <strain evidence="1 2">CBS 962.96</strain>
    </source>
</reference>
<proteinExistence type="predicted"/>
<dbReference type="InterPro" id="IPR029000">
    <property type="entry name" value="Cyclophilin-like_dom_sf"/>
</dbReference>
<dbReference type="Proteomes" id="UP000297245">
    <property type="component" value="Unassembled WGS sequence"/>
</dbReference>
<organism evidence="1 2">
    <name type="scientific">Dendrothele bispora (strain CBS 962.96)</name>
    <dbReference type="NCBI Taxonomy" id="1314807"/>
    <lineage>
        <taxon>Eukaryota</taxon>
        <taxon>Fungi</taxon>
        <taxon>Dikarya</taxon>
        <taxon>Basidiomycota</taxon>
        <taxon>Agaricomycotina</taxon>
        <taxon>Agaricomycetes</taxon>
        <taxon>Agaricomycetidae</taxon>
        <taxon>Agaricales</taxon>
        <taxon>Agaricales incertae sedis</taxon>
        <taxon>Dendrothele</taxon>
    </lineage>
</organism>
<keyword evidence="2" id="KW-1185">Reference proteome</keyword>
<dbReference type="Gene3D" id="2.40.100.10">
    <property type="entry name" value="Cyclophilin-like"/>
    <property type="match status" value="1"/>
</dbReference>
<dbReference type="SUPFAM" id="SSF50891">
    <property type="entry name" value="Cyclophilin-like"/>
    <property type="match status" value="1"/>
</dbReference>
<name>A0A4S8M7E8_DENBC</name>
<evidence type="ECO:0000313" key="2">
    <source>
        <dbReference type="Proteomes" id="UP000297245"/>
    </source>
</evidence>
<accession>A0A4S8M7E8</accession>
<dbReference type="AlphaFoldDB" id="A0A4S8M7E8"/>
<dbReference type="EMBL" id="ML179140">
    <property type="protein sequence ID" value="THU98242.1"/>
    <property type="molecule type" value="Genomic_DNA"/>
</dbReference>
<sequence length="131" mass="14584">MDSFMLIPPYNPQRGDFAHGNETGGRSICGAKFPDDKPGPFSISNVEKNTNDSQLFAWPNVRGALAWWPSCHWVKKGRTGACTVVVNGSNRSLMITLCSAEELEEYHCLRTPELDSVIKIIQVLYVLGPMR</sequence>
<protein>
    <submittedName>
        <fullName evidence="1">Uncharacterized protein</fullName>
    </submittedName>
</protein>